<dbReference type="AlphaFoldDB" id="A0A0A0BQP5"/>
<dbReference type="OrthoDB" id="3628931at2"/>
<evidence type="ECO:0000313" key="5">
    <source>
        <dbReference type="Proteomes" id="UP000054314"/>
    </source>
</evidence>
<gene>
    <name evidence="4" type="ORF">N869_04965</name>
</gene>
<dbReference type="Proteomes" id="UP000054314">
    <property type="component" value="Unassembled WGS sequence"/>
</dbReference>
<dbReference type="EMBL" id="AXCZ01000149">
    <property type="protein sequence ID" value="KGM10286.1"/>
    <property type="molecule type" value="Genomic_DNA"/>
</dbReference>
<keyword evidence="2" id="KW-0812">Transmembrane</keyword>
<proteinExistence type="predicted"/>
<comment type="caution">
    <text evidence="4">The sequence shown here is derived from an EMBL/GenBank/DDBJ whole genome shotgun (WGS) entry which is preliminary data.</text>
</comment>
<keyword evidence="5" id="KW-1185">Reference proteome</keyword>
<sequence length="186" mass="20234">MTTPHPEDVPQEPYYAPGWAPQQQGEPRPPLPRWPLWTAAVVAGVSLLAGLGFAVRYAADLRSLGEVDGATTAHVRQLERGHCVEDLPQDGAVTRVRVVPCEDPHRAEVLGTYQFREDVWPGAEEAERRVAAGCQMDSAQRQAGAEPVVWFPSEGSWRQGDRLGVCLAQHPEPVRGSWGGGDSPTP</sequence>
<dbReference type="RefSeq" id="WP_052105478.1">
    <property type="nucleotide sequence ID" value="NZ_AXCZ01000149.1"/>
</dbReference>
<name>A0A0A0BQP5_9CELL</name>
<evidence type="ECO:0000313" key="4">
    <source>
        <dbReference type="EMBL" id="KGM10286.1"/>
    </source>
</evidence>
<organism evidence="4 5">
    <name type="scientific">Cellulomonas bogoriensis 69B4 = DSM 16987</name>
    <dbReference type="NCBI Taxonomy" id="1386082"/>
    <lineage>
        <taxon>Bacteria</taxon>
        <taxon>Bacillati</taxon>
        <taxon>Actinomycetota</taxon>
        <taxon>Actinomycetes</taxon>
        <taxon>Micrococcales</taxon>
        <taxon>Cellulomonadaceae</taxon>
        <taxon>Cellulomonas</taxon>
    </lineage>
</organism>
<accession>A0A0A0BQP5</accession>
<dbReference type="Pfam" id="PF13845">
    <property type="entry name" value="Septum_form"/>
    <property type="match status" value="1"/>
</dbReference>
<keyword evidence="2" id="KW-1133">Transmembrane helix</keyword>
<evidence type="ECO:0000256" key="2">
    <source>
        <dbReference type="SAM" id="Phobius"/>
    </source>
</evidence>
<protein>
    <recommendedName>
        <fullName evidence="3">Septum formation-related domain-containing protein</fullName>
    </recommendedName>
</protein>
<keyword evidence="2" id="KW-0472">Membrane</keyword>
<dbReference type="InterPro" id="IPR026004">
    <property type="entry name" value="Septum_form"/>
</dbReference>
<feature type="region of interest" description="Disordered" evidence="1">
    <location>
        <begin position="1"/>
        <end position="31"/>
    </location>
</feature>
<feature type="transmembrane region" description="Helical" evidence="2">
    <location>
        <begin position="34"/>
        <end position="55"/>
    </location>
</feature>
<evidence type="ECO:0000259" key="3">
    <source>
        <dbReference type="Pfam" id="PF13845"/>
    </source>
</evidence>
<reference evidence="4 5" key="1">
    <citation type="submission" date="2013-08" db="EMBL/GenBank/DDBJ databases">
        <title>Genome sequencing of Cellulomonas bogoriensis 69B4.</title>
        <authorList>
            <person name="Chen F."/>
            <person name="Li Y."/>
            <person name="Wang G."/>
        </authorList>
    </citation>
    <scope>NUCLEOTIDE SEQUENCE [LARGE SCALE GENOMIC DNA]</scope>
    <source>
        <strain evidence="4 5">69B4</strain>
    </source>
</reference>
<evidence type="ECO:0000256" key="1">
    <source>
        <dbReference type="SAM" id="MobiDB-lite"/>
    </source>
</evidence>
<feature type="domain" description="Septum formation-related" evidence="3">
    <location>
        <begin position="76"/>
        <end position="166"/>
    </location>
</feature>